<evidence type="ECO:0000256" key="5">
    <source>
        <dbReference type="ARBA" id="ARBA00023180"/>
    </source>
</evidence>
<dbReference type="GO" id="GO:0005615">
    <property type="term" value="C:extracellular space"/>
    <property type="evidence" value="ECO:0007669"/>
    <property type="project" value="Ensembl"/>
</dbReference>
<dbReference type="PROSITE" id="PS50240">
    <property type="entry name" value="TRYPSIN_DOM"/>
    <property type="match status" value="1"/>
</dbReference>
<dbReference type="GO" id="GO:0004252">
    <property type="term" value="F:serine-type endopeptidase activity"/>
    <property type="evidence" value="ECO:0007669"/>
    <property type="project" value="InterPro"/>
</dbReference>
<dbReference type="EMBL" id="AGCU01106015">
    <property type="status" value="NOT_ANNOTATED_CDS"/>
    <property type="molecule type" value="Genomic_DNA"/>
</dbReference>
<reference evidence="9" key="2">
    <citation type="journal article" date="2013" name="Nat. Genet.">
        <title>The draft genomes of soft-shell turtle and green sea turtle yield insights into the development and evolution of the turtle-specific body plan.</title>
        <authorList>
            <person name="Wang Z."/>
            <person name="Pascual-Anaya J."/>
            <person name="Zadissa A."/>
            <person name="Li W."/>
            <person name="Niimura Y."/>
            <person name="Huang Z."/>
            <person name="Li C."/>
            <person name="White S."/>
            <person name="Xiong Z."/>
            <person name="Fang D."/>
            <person name="Wang B."/>
            <person name="Ming Y."/>
            <person name="Chen Y."/>
            <person name="Zheng Y."/>
            <person name="Kuraku S."/>
            <person name="Pignatelli M."/>
            <person name="Herrero J."/>
            <person name="Beal K."/>
            <person name="Nozawa M."/>
            <person name="Li Q."/>
            <person name="Wang J."/>
            <person name="Zhang H."/>
            <person name="Yu L."/>
            <person name="Shigenobu S."/>
            <person name="Wang J."/>
            <person name="Liu J."/>
            <person name="Flicek P."/>
            <person name="Searle S."/>
            <person name="Wang J."/>
            <person name="Kuratani S."/>
            <person name="Yin Y."/>
            <person name="Aken B."/>
            <person name="Zhang G."/>
            <person name="Irie N."/>
        </authorList>
    </citation>
    <scope>NUCLEOTIDE SEQUENCE [LARGE SCALE GENOMIC DNA]</scope>
    <source>
        <strain evidence="9">Daiwa-1</strain>
    </source>
</reference>
<keyword evidence="1 6" id="KW-0645">Protease</keyword>
<dbReference type="HOGENOM" id="CLU_006842_19_2_1"/>
<dbReference type="GO" id="GO:0010468">
    <property type="term" value="P:regulation of gene expression"/>
    <property type="evidence" value="ECO:0007669"/>
    <property type="project" value="Ensembl"/>
</dbReference>
<reference evidence="9" key="1">
    <citation type="submission" date="2011-10" db="EMBL/GenBank/DDBJ databases">
        <authorList>
            <consortium name="Soft-shell Turtle Genome Consortium"/>
        </authorList>
    </citation>
    <scope>NUCLEOTIDE SEQUENCE [LARGE SCALE GENOMIC DNA]</scope>
    <source>
        <strain evidence="9">Daiwa-1</strain>
    </source>
</reference>
<proteinExistence type="predicted"/>
<keyword evidence="3 6" id="KW-0720">Serine protease</keyword>
<dbReference type="GO" id="GO:0030141">
    <property type="term" value="C:secretory granule"/>
    <property type="evidence" value="ECO:0007669"/>
    <property type="project" value="Ensembl"/>
</dbReference>
<gene>
    <name evidence="8" type="primary">TMPRSS4</name>
</gene>
<dbReference type="SUPFAM" id="SSF50494">
    <property type="entry name" value="Trypsin-like serine proteases"/>
    <property type="match status" value="1"/>
</dbReference>
<dbReference type="Pfam" id="PF15494">
    <property type="entry name" value="SRCR_2"/>
    <property type="match status" value="1"/>
</dbReference>
<dbReference type="GO" id="GO:0046598">
    <property type="term" value="P:positive regulation of viral entry into host cell"/>
    <property type="evidence" value="ECO:0007669"/>
    <property type="project" value="Ensembl"/>
</dbReference>
<dbReference type="Gene3D" id="4.10.400.10">
    <property type="entry name" value="Low-density Lipoprotein Receptor"/>
    <property type="match status" value="1"/>
</dbReference>
<keyword evidence="2 6" id="KW-0378">Hydrolase</keyword>
<evidence type="ECO:0000256" key="3">
    <source>
        <dbReference type="ARBA" id="ARBA00022825"/>
    </source>
</evidence>
<evidence type="ECO:0000256" key="1">
    <source>
        <dbReference type="ARBA" id="ARBA00022670"/>
    </source>
</evidence>
<dbReference type="Gene3D" id="2.40.10.10">
    <property type="entry name" value="Trypsin-like serine proteases"/>
    <property type="match status" value="1"/>
</dbReference>
<dbReference type="GO" id="GO:0045967">
    <property type="term" value="P:negative regulation of growth rate"/>
    <property type="evidence" value="ECO:0007669"/>
    <property type="project" value="Ensembl"/>
</dbReference>
<keyword evidence="9" id="KW-1185">Reference proteome</keyword>
<dbReference type="InterPro" id="IPR043504">
    <property type="entry name" value="Peptidase_S1_PA_chymotrypsin"/>
</dbReference>
<dbReference type="OMA" id="GNWASAC"/>
<dbReference type="EMBL" id="AGCU01106014">
    <property type="status" value="NOT_ANNOTATED_CDS"/>
    <property type="molecule type" value="Genomic_DNA"/>
</dbReference>
<feature type="domain" description="Peptidase S1" evidence="7">
    <location>
        <begin position="154"/>
        <end position="374"/>
    </location>
</feature>
<dbReference type="Ensembl" id="ENSPSIT00000006403.1">
    <property type="protein sequence ID" value="ENSPSIP00000006366.1"/>
    <property type="gene ID" value="ENSPSIG00000005848.1"/>
</dbReference>
<dbReference type="GO" id="GO:0016485">
    <property type="term" value="P:protein processing"/>
    <property type="evidence" value="ECO:0007669"/>
    <property type="project" value="Ensembl"/>
</dbReference>
<dbReference type="Proteomes" id="UP000007267">
    <property type="component" value="Unassembled WGS sequence"/>
</dbReference>
<reference evidence="8" key="4">
    <citation type="submission" date="2025-09" db="UniProtKB">
        <authorList>
            <consortium name="Ensembl"/>
        </authorList>
    </citation>
    <scope>IDENTIFICATION</scope>
</reference>
<dbReference type="PROSITE" id="PS00135">
    <property type="entry name" value="TRYPSIN_SER"/>
    <property type="match status" value="1"/>
</dbReference>
<keyword evidence="5" id="KW-0325">Glycoprotein</keyword>
<dbReference type="PANTHER" id="PTHR24252">
    <property type="entry name" value="ACROSIN-RELATED"/>
    <property type="match status" value="1"/>
</dbReference>
<dbReference type="InterPro" id="IPR001314">
    <property type="entry name" value="Peptidase_S1A"/>
</dbReference>
<dbReference type="InterPro" id="IPR018114">
    <property type="entry name" value="TRYPSIN_HIS"/>
</dbReference>
<dbReference type="InterPro" id="IPR009003">
    <property type="entry name" value="Peptidase_S1_PA"/>
</dbReference>
<accession>K7FEA6</accession>
<sequence>LVKAALERYYFLCSKSFTFIPLQQQCDGQPDCPWGEDEGNCVQHVPDGPPVGVRTAQDRAALQVLDRETGAWFWACHDNFDRTLAKAACKQMGYSSTPTFSAVSIADTRGLPQAHALRPTGRDALREAQHFTLSGAVVSLVCAACGQSIKSPRVVGGGLARIEAWPWQVSLQHRTQHLCGGSIIGPSWILTAAHCFRNNLALQHWRVKAGSETLSSFHALPVEKIFLMDSKSVFPRDSDIALVKLAAPFAISDTVKPICLPSFDAELPPQAPLWVAGWGYAEQDGGALSEALRQAQVQLVASSSCISHEMICAGLVQGGVDTCQGDSGGPLMYNPGRWQVVGIVSWGHGCGRPSTPGVYTKVQAYLNWIYSVQRVSV</sequence>
<dbReference type="InterPro" id="IPR002172">
    <property type="entry name" value="LDrepeatLR_classA_rpt"/>
</dbReference>
<dbReference type="eggNOG" id="KOG3627">
    <property type="taxonomic scope" value="Eukaryota"/>
</dbReference>
<dbReference type="InterPro" id="IPR001254">
    <property type="entry name" value="Trypsin_dom"/>
</dbReference>
<dbReference type="PRINTS" id="PR00722">
    <property type="entry name" value="CHYMOTRYPSIN"/>
</dbReference>
<evidence type="ECO:0000259" key="7">
    <source>
        <dbReference type="PROSITE" id="PS50240"/>
    </source>
</evidence>
<dbReference type="AlphaFoldDB" id="K7FEA6"/>
<dbReference type="SUPFAM" id="SSF57424">
    <property type="entry name" value="LDL receptor-like module"/>
    <property type="match status" value="1"/>
</dbReference>
<reference evidence="8" key="3">
    <citation type="submission" date="2025-08" db="UniProtKB">
        <authorList>
            <consortium name="Ensembl"/>
        </authorList>
    </citation>
    <scope>IDENTIFICATION</scope>
</reference>
<dbReference type="CDD" id="cd00190">
    <property type="entry name" value="Tryp_SPc"/>
    <property type="match status" value="1"/>
</dbReference>
<keyword evidence="4" id="KW-1015">Disulfide bond</keyword>
<dbReference type="Gene3D" id="3.10.250.10">
    <property type="entry name" value="SRCR-like domain"/>
    <property type="match status" value="1"/>
</dbReference>
<dbReference type="CDD" id="cd00112">
    <property type="entry name" value="LDLa"/>
    <property type="match status" value="1"/>
</dbReference>
<dbReference type="InterPro" id="IPR036772">
    <property type="entry name" value="SRCR-like_dom_sf"/>
</dbReference>
<dbReference type="STRING" id="13735.ENSPSIP00000006366"/>
<dbReference type="InterPro" id="IPR033116">
    <property type="entry name" value="TRYPSIN_SER"/>
</dbReference>
<dbReference type="GeneTree" id="ENSGT01020000230389"/>
<dbReference type="InterPro" id="IPR036055">
    <property type="entry name" value="LDL_receptor-like_sf"/>
</dbReference>
<dbReference type="PANTHER" id="PTHR24252:SF17">
    <property type="entry name" value="SUPPRESSOR OF TUMORIGENICITY 14 PROTEIN HOMOLOG-RELATED"/>
    <property type="match status" value="1"/>
</dbReference>
<dbReference type="GO" id="GO:0016020">
    <property type="term" value="C:membrane"/>
    <property type="evidence" value="ECO:0007669"/>
    <property type="project" value="InterPro"/>
</dbReference>
<evidence type="ECO:0000313" key="9">
    <source>
        <dbReference type="Proteomes" id="UP000007267"/>
    </source>
</evidence>
<protein>
    <submittedName>
        <fullName evidence="8">Transmembrane serine protease 4</fullName>
    </submittedName>
</protein>
<dbReference type="Pfam" id="PF00089">
    <property type="entry name" value="Trypsin"/>
    <property type="match status" value="1"/>
</dbReference>
<evidence type="ECO:0000256" key="4">
    <source>
        <dbReference type="ARBA" id="ARBA00023157"/>
    </source>
</evidence>
<dbReference type="InterPro" id="IPR001190">
    <property type="entry name" value="SRCR"/>
</dbReference>
<dbReference type="FunFam" id="2.40.10.10:FF:000003">
    <property type="entry name" value="Transmembrane serine protease 3"/>
    <property type="match status" value="1"/>
</dbReference>
<name>K7FEA6_PELSI</name>
<dbReference type="SMART" id="SM00202">
    <property type="entry name" value="SR"/>
    <property type="match status" value="1"/>
</dbReference>
<evidence type="ECO:0000256" key="6">
    <source>
        <dbReference type="RuleBase" id="RU363034"/>
    </source>
</evidence>
<dbReference type="SMART" id="SM00020">
    <property type="entry name" value="Tryp_SPc"/>
    <property type="match status" value="1"/>
</dbReference>
<dbReference type="PROSITE" id="PS00134">
    <property type="entry name" value="TRYPSIN_HIS"/>
    <property type="match status" value="1"/>
</dbReference>
<evidence type="ECO:0000256" key="2">
    <source>
        <dbReference type="ARBA" id="ARBA00022801"/>
    </source>
</evidence>
<evidence type="ECO:0000313" key="8">
    <source>
        <dbReference type="Ensembl" id="ENSPSIP00000006366.1"/>
    </source>
</evidence>
<dbReference type="SUPFAM" id="SSF56487">
    <property type="entry name" value="SRCR-like"/>
    <property type="match status" value="1"/>
</dbReference>
<organism evidence="8 9">
    <name type="scientific">Pelodiscus sinensis</name>
    <name type="common">Chinese softshell turtle</name>
    <name type="synonym">Trionyx sinensis</name>
    <dbReference type="NCBI Taxonomy" id="13735"/>
    <lineage>
        <taxon>Eukaryota</taxon>
        <taxon>Metazoa</taxon>
        <taxon>Chordata</taxon>
        <taxon>Craniata</taxon>
        <taxon>Vertebrata</taxon>
        <taxon>Euteleostomi</taxon>
        <taxon>Archelosauria</taxon>
        <taxon>Testudinata</taxon>
        <taxon>Testudines</taxon>
        <taxon>Cryptodira</taxon>
        <taxon>Trionychia</taxon>
        <taxon>Trionychidae</taxon>
        <taxon>Pelodiscus</taxon>
    </lineage>
</organism>